<comment type="subcellular location">
    <subcellularLocation>
        <location evidence="1">Mitochondrion inner membrane</location>
        <topology evidence="1">Multi-pass membrane protein</topology>
    </subcellularLocation>
</comment>
<keyword evidence="18" id="KW-1185">Reference proteome</keyword>
<feature type="transmembrane region" description="Helical" evidence="15">
    <location>
        <begin position="93"/>
        <end position="114"/>
    </location>
</feature>
<evidence type="ECO:0000256" key="1">
    <source>
        <dbReference type="ARBA" id="ARBA00004448"/>
    </source>
</evidence>
<evidence type="ECO:0000256" key="4">
    <source>
        <dbReference type="ARBA" id="ARBA00022448"/>
    </source>
</evidence>
<dbReference type="PROSITE" id="PS51003">
    <property type="entry name" value="CYTB_CTER"/>
    <property type="match status" value="1"/>
</dbReference>
<feature type="domain" description="Cytochrome b/b6 C-terminal region profile" evidence="16">
    <location>
        <begin position="7"/>
        <end position="120"/>
    </location>
</feature>
<evidence type="ECO:0000256" key="2">
    <source>
        <dbReference type="ARBA" id="ARBA00011649"/>
    </source>
</evidence>
<evidence type="ECO:0000256" key="6">
    <source>
        <dbReference type="ARBA" id="ARBA00022660"/>
    </source>
</evidence>
<feature type="non-terminal residue" evidence="17">
    <location>
        <position position="1"/>
    </location>
</feature>
<evidence type="ECO:0000256" key="3">
    <source>
        <dbReference type="ARBA" id="ARBA00013531"/>
    </source>
</evidence>
<protein>
    <recommendedName>
        <fullName evidence="3">Cytochrome b</fullName>
    </recommendedName>
</protein>
<keyword evidence="5" id="KW-0349">Heme</keyword>
<dbReference type="Proteomes" id="UP000669903">
    <property type="component" value="Unassembled WGS sequence"/>
</dbReference>
<dbReference type="Pfam" id="PF00032">
    <property type="entry name" value="Cytochrom_B_C"/>
    <property type="match status" value="1"/>
</dbReference>
<keyword evidence="9" id="KW-0999">Mitochondrion inner membrane</keyword>
<gene>
    <name evidence="17" type="primary">Mtcyb_1</name>
    <name evidence="17" type="ORF">G6Z76_0011836</name>
</gene>
<evidence type="ECO:0000256" key="8">
    <source>
        <dbReference type="ARBA" id="ARBA00022723"/>
    </source>
</evidence>
<evidence type="ECO:0000313" key="17">
    <source>
        <dbReference type="EMBL" id="KAG5336716.1"/>
    </source>
</evidence>
<keyword evidence="12" id="KW-0408">Iron</keyword>
<evidence type="ECO:0000256" key="9">
    <source>
        <dbReference type="ARBA" id="ARBA00022792"/>
    </source>
</evidence>
<name>A0A836FX93_9HYME</name>
<dbReference type="GO" id="GO:0009055">
    <property type="term" value="F:electron transfer activity"/>
    <property type="evidence" value="ECO:0007669"/>
    <property type="project" value="InterPro"/>
</dbReference>
<evidence type="ECO:0000256" key="12">
    <source>
        <dbReference type="ARBA" id="ARBA00023004"/>
    </source>
</evidence>
<evidence type="ECO:0000259" key="16">
    <source>
        <dbReference type="PROSITE" id="PS51003"/>
    </source>
</evidence>
<sequence>MKKKINKIIKHSLNLPSPTNISYYKIIILFIFIHLFFLDSTESSNPTGIDKDLYKITFHSYFTIKDLLGFIIALYFLFAYAILRSIPNKLERVIAFTISILILYILPCIKSKYFTSSSIL</sequence>
<dbReference type="SUPFAM" id="SSF81648">
    <property type="entry name" value="a domain/subunit of cytochrome bc1 complex (Ubiquinol-cytochrome c reductase)"/>
    <property type="match status" value="1"/>
</dbReference>
<reference evidence="17" key="1">
    <citation type="submission" date="2020-03" db="EMBL/GenBank/DDBJ databases">
        <title>Relaxed selection underlies rapid genomic changes in the transitions from sociality to social parasitism in ants.</title>
        <authorList>
            <person name="Bi X."/>
        </authorList>
    </citation>
    <scope>NUCLEOTIDE SEQUENCE</scope>
    <source>
        <strain evidence="17">BGI-DK2014a</strain>
        <tissue evidence="17">Whole body</tissue>
    </source>
</reference>
<dbReference type="AlphaFoldDB" id="A0A836FX93"/>
<feature type="non-terminal residue" evidence="17">
    <location>
        <position position="120"/>
    </location>
</feature>
<evidence type="ECO:0000256" key="7">
    <source>
        <dbReference type="ARBA" id="ARBA00022692"/>
    </source>
</evidence>
<accession>A0A836FX93</accession>
<keyword evidence="6" id="KW-0679">Respiratory chain</keyword>
<evidence type="ECO:0000256" key="10">
    <source>
        <dbReference type="ARBA" id="ARBA00022982"/>
    </source>
</evidence>
<dbReference type="InterPro" id="IPR027387">
    <property type="entry name" value="Cytb/b6-like_sf"/>
</dbReference>
<dbReference type="GO" id="GO:0016491">
    <property type="term" value="F:oxidoreductase activity"/>
    <property type="evidence" value="ECO:0007669"/>
    <property type="project" value="UniProtKB-UniRule"/>
</dbReference>
<dbReference type="GO" id="GO:0046872">
    <property type="term" value="F:metal ion binding"/>
    <property type="evidence" value="ECO:0007669"/>
    <property type="project" value="UniProtKB-KW"/>
</dbReference>
<keyword evidence="4" id="KW-0813">Transport</keyword>
<evidence type="ECO:0000256" key="13">
    <source>
        <dbReference type="ARBA" id="ARBA00023128"/>
    </source>
</evidence>
<dbReference type="Gene3D" id="1.20.810.10">
    <property type="entry name" value="Cytochrome Bc1 Complex, Chain C"/>
    <property type="match status" value="1"/>
</dbReference>
<keyword evidence="7 15" id="KW-0812">Transmembrane</keyword>
<dbReference type="Gene3D" id="1.10.287.980">
    <property type="entry name" value="plastocyanin oxidoreductase"/>
    <property type="match status" value="1"/>
</dbReference>
<keyword evidence="13" id="KW-0496">Mitochondrion</keyword>
<evidence type="ECO:0000256" key="5">
    <source>
        <dbReference type="ARBA" id="ARBA00022617"/>
    </source>
</evidence>
<dbReference type="InterPro" id="IPR005798">
    <property type="entry name" value="Cyt_b/b6_C"/>
</dbReference>
<keyword evidence="8" id="KW-0479">Metal-binding</keyword>
<organism evidence="17 18">
    <name type="scientific">Acromyrmex charruanus</name>
    <dbReference type="NCBI Taxonomy" id="2715315"/>
    <lineage>
        <taxon>Eukaryota</taxon>
        <taxon>Metazoa</taxon>
        <taxon>Ecdysozoa</taxon>
        <taxon>Arthropoda</taxon>
        <taxon>Hexapoda</taxon>
        <taxon>Insecta</taxon>
        <taxon>Pterygota</taxon>
        <taxon>Neoptera</taxon>
        <taxon>Endopterygota</taxon>
        <taxon>Hymenoptera</taxon>
        <taxon>Apocrita</taxon>
        <taxon>Aculeata</taxon>
        <taxon>Formicoidea</taxon>
        <taxon>Formicidae</taxon>
        <taxon>Myrmicinae</taxon>
        <taxon>Acromyrmex</taxon>
    </lineage>
</organism>
<feature type="transmembrane region" description="Helical" evidence="15">
    <location>
        <begin position="21"/>
        <end position="38"/>
    </location>
</feature>
<comment type="subunit">
    <text evidence="2">The main subunits of complex b-c1 are: cytochrome b, cytochrome c1 and the Rieske protein.</text>
</comment>
<dbReference type="EMBL" id="JAANIC010004015">
    <property type="protein sequence ID" value="KAG5336716.1"/>
    <property type="molecule type" value="Genomic_DNA"/>
</dbReference>
<evidence type="ECO:0000256" key="11">
    <source>
        <dbReference type="ARBA" id="ARBA00022989"/>
    </source>
</evidence>
<keyword evidence="14 15" id="KW-0472">Membrane</keyword>
<evidence type="ECO:0000256" key="15">
    <source>
        <dbReference type="SAM" id="Phobius"/>
    </source>
</evidence>
<feature type="transmembrane region" description="Helical" evidence="15">
    <location>
        <begin position="58"/>
        <end position="81"/>
    </location>
</feature>
<dbReference type="InterPro" id="IPR036150">
    <property type="entry name" value="Cyt_b/b6_C_sf"/>
</dbReference>
<dbReference type="GO" id="GO:0022900">
    <property type="term" value="P:electron transport chain"/>
    <property type="evidence" value="ECO:0007669"/>
    <property type="project" value="UniProtKB-UniRule"/>
</dbReference>
<keyword evidence="11 15" id="KW-1133">Transmembrane helix</keyword>
<keyword evidence="10" id="KW-0249">Electron transport</keyword>
<proteinExistence type="predicted"/>
<evidence type="ECO:0000256" key="14">
    <source>
        <dbReference type="ARBA" id="ARBA00023136"/>
    </source>
</evidence>
<comment type="caution">
    <text evidence="17">The sequence shown here is derived from an EMBL/GenBank/DDBJ whole genome shotgun (WGS) entry which is preliminary data.</text>
</comment>
<dbReference type="GO" id="GO:0005743">
    <property type="term" value="C:mitochondrial inner membrane"/>
    <property type="evidence" value="ECO:0007669"/>
    <property type="project" value="UniProtKB-SubCell"/>
</dbReference>
<evidence type="ECO:0000313" key="18">
    <source>
        <dbReference type="Proteomes" id="UP000669903"/>
    </source>
</evidence>